<comment type="caution">
    <text evidence="3">The sequence shown here is derived from an EMBL/GenBank/DDBJ whole genome shotgun (WGS) entry which is preliminary data.</text>
</comment>
<gene>
    <name evidence="3" type="ORF">IWX46DRAFT_599328</name>
</gene>
<feature type="signal peptide" evidence="2">
    <location>
        <begin position="1"/>
        <end position="21"/>
    </location>
</feature>
<keyword evidence="2" id="KW-0732">Signal</keyword>
<keyword evidence="4" id="KW-1185">Reference proteome</keyword>
<evidence type="ECO:0000256" key="1">
    <source>
        <dbReference type="SAM" id="MobiDB-lite"/>
    </source>
</evidence>
<sequence>MVGRHLVYLSFALLSSPLPTGHVVSAAEAPSTITRPEMHSGTLSTRIQCLRLLMRPGLRRRAAALASMLPEPRPKPHRYVPSCPSYLHHTSSCPSSKGPVLLLSAPAHPISRNTSSPSVTRPAHFLEPGPPHAT</sequence>
<organism evidence="3 4">
    <name type="scientific">Phyllosticta citricarpa</name>
    <dbReference type="NCBI Taxonomy" id="55181"/>
    <lineage>
        <taxon>Eukaryota</taxon>
        <taxon>Fungi</taxon>
        <taxon>Dikarya</taxon>
        <taxon>Ascomycota</taxon>
        <taxon>Pezizomycotina</taxon>
        <taxon>Dothideomycetes</taxon>
        <taxon>Dothideomycetes incertae sedis</taxon>
        <taxon>Botryosphaeriales</taxon>
        <taxon>Phyllostictaceae</taxon>
        <taxon>Phyllosticta</taxon>
    </lineage>
</organism>
<dbReference type="EMBL" id="JBBPDW010000014">
    <property type="protein sequence ID" value="KAK7546622.1"/>
    <property type="molecule type" value="Genomic_DNA"/>
</dbReference>
<dbReference type="Proteomes" id="UP001365128">
    <property type="component" value="Unassembled WGS sequence"/>
</dbReference>
<evidence type="ECO:0008006" key="5">
    <source>
        <dbReference type="Google" id="ProtNLM"/>
    </source>
</evidence>
<proteinExistence type="predicted"/>
<protein>
    <recommendedName>
        <fullName evidence="5">Secreted protein</fullName>
    </recommendedName>
</protein>
<evidence type="ECO:0000313" key="3">
    <source>
        <dbReference type="EMBL" id="KAK7546622.1"/>
    </source>
</evidence>
<name>A0ABR1MDP9_9PEZI</name>
<reference evidence="3 4" key="1">
    <citation type="submission" date="2024-04" db="EMBL/GenBank/DDBJ databases">
        <title>Phyllosticta paracitricarpa is synonymous to the EU quarantine fungus P. citricarpa based on phylogenomic analyses.</title>
        <authorList>
            <consortium name="Lawrence Berkeley National Laboratory"/>
            <person name="Van Ingen-Buijs V.A."/>
            <person name="Van Westerhoven A.C."/>
            <person name="Haridas S."/>
            <person name="Skiadas P."/>
            <person name="Martin F."/>
            <person name="Groenewald J.Z."/>
            <person name="Crous P.W."/>
            <person name="Seidl M.F."/>
        </authorList>
    </citation>
    <scope>NUCLEOTIDE SEQUENCE [LARGE SCALE GENOMIC DNA]</scope>
    <source>
        <strain evidence="3 4">CBS 122670</strain>
    </source>
</reference>
<evidence type="ECO:0000313" key="4">
    <source>
        <dbReference type="Proteomes" id="UP001365128"/>
    </source>
</evidence>
<evidence type="ECO:0000256" key="2">
    <source>
        <dbReference type="SAM" id="SignalP"/>
    </source>
</evidence>
<feature type="chain" id="PRO_5047521716" description="Secreted protein" evidence="2">
    <location>
        <begin position="22"/>
        <end position="134"/>
    </location>
</feature>
<accession>A0ABR1MDP9</accession>
<feature type="region of interest" description="Disordered" evidence="1">
    <location>
        <begin position="106"/>
        <end position="134"/>
    </location>
</feature>